<dbReference type="PANTHER" id="PTHR12415">
    <property type="entry name" value="TYROSYL-DNA PHOSPHODIESTERASE 1"/>
    <property type="match status" value="1"/>
</dbReference>
<dbReference type="GO" id="GO:0003690">
    <property type="term" value="F:double-stranded DNA binding"/>
    <property type="evidence" value="ECO:0007669"/>
    <property type="project" value="TreeGrafter"/>
</dbReference>
<dbReference type="EMBL" id="VXIS01000244">
    <property type="protein sequence ID" value="KAA8895797.1"/>
    <property type="molecule type" value="Genomic_DNA"/>
</dbReference>
<evidence type="ECO:0000256" key="5">
    <source>
        <dbReference type="ARBA" id="ARBA00022801"/>
    </source>
</evidence>
<gene>
    <name evidence="13" type="ORF">FN846DRAFT_784540</name>
</gene>
<evidence type="ECO:0000256" key="9">
    <source>
        <dbReference type="PIRSR" id="PIRSR610347-1"/>
    </source>
</evidence>
<keyword evidence="4" id="KW-0227">DNA damage</keyword>
<keyword evidence="5" id="KW-0378">Hydrolase</keyword>
<comment type="caution">
    <text evidence="13">The sequence shown here is derived from an EMBL/GenBank/DDBJ whole genome shotgun (WGS) entry which is preliminary data.</text>
</comment>
<comment type="similarity">
    <text evidence="2">Belongs to the tyrosyl-DNA phosphodiesterase family.</text>
</comment>
<feature type="site" description="Interaction with DNA" evidence="11">
    <location>
        <position position="476"/>
    </location>
</feature>
<evidence type="ECO:0000256" key="6">
    <source>
        <dbReference type="ARBA" id="ARBA00022839"/>
    </source>
</evidence>
<feature type="active site" description="Proton donor/acceptor" evidence="9">
    <location>
        <position position="447"/>
    </location>
</feature>
<keyword evidence="14" id="KW-1185">Reference proteome</keyword>
<dbReference type="Gene3D" id="3.30.870.10">
    <property type="entry name" value="Endonuclease Chain A"/>
    <property type="match status" value="2"/>
</dbReference>
<evidence type="ECO:0000256" key="7">
    <source>
        <dbReference type="ARBA" id="ARBA00023204"/>
    </source>
</evidence>
<evidence type="ECO:0000256" key="12">
    <source>
        <dbReference type="SAM" id="MobiDB-lite"/>
    </source>
</evidence>
<feature type="compositionally biased region" description="Low complexity" evidence="12">
    <location>
        <begin position="16"/>
        <end position="27"/>
    </location>
</feature>
<dbReference type="InterPro" id="IPR010347">
    <property type="entry name" value="Tdp1"/>
</dbReference>
<dbReference type="GO" id="GO:0017005">
    <property type="term" value="F:3'-tyrosyl-DNA phosphodiesterase activity"/>
    <property type="evidence" value="ECO:0007669"/>
    <property type="project" value="TreeGrafter"/>
</dbReference>
<name>A0A5J5EL14_9PEZI</name>
<dbReference type="GO" id="GO:0006281">
    <property type="term" value="P:DNA repair"/>
    <property type="evidence" value="ECO:0007669"/>
    <property type="project" value="UniProtKB-KW"/>
</dbReference>
<sequence length="567" mass="62602">MSSSSSSPNPKRLKLDLPSPLRSLSSLQCDVSPPLLAEGTASDPTAFDRDRDPLTDLPRLAPSESKAPQQVVDLTADAPGAKDLSGSGSKPEAPTPTTALTSSSPFRLTRIRDLPNSENRDTVGVEEILGDVMLRAVWLFNYMHEIPWVLDQLDEDIKDHVEVNFVHGNWKADDGTRLTMEACFLALAVLTSQAMAKDHPNVRLVAAYMPEAFGTHHTKIMVLFRADDTAQVVIHTANMISFDWTNMTQAAWISPLLPLAKDSQPPSPVGETFKKDLLEYFSFYGKARTGRLVDQLRKYSFSAVKAIFIGSVPGRHRVSEAKWGWPKLRKVLRTIPASSPDKRPKIMAQCSSIATLGQNNTWLNPVLFSALSATATKDAKKPEFGIIFPTVQEIRDSLNGYASGSSIHLRTASAQQQKQLSYLKPLLHHWSSADDATRAGRDLAAPHIKTYIRFSEDPAGADTNIDWALVTSANLSTQAWGAAEKDGTVRICSYEAGVLVHPGLWGQGVELKPAFLKDERTQDNGGRVVPLRMPYSLPVRKHDAKEEVWCVDKQWREVDWLGRSYAA</sequence>
<keyword evidence="3" id="KW-0540">Nuclease</keyword>
<dbReference type="InParanoid" id="A0A5J5EL14"/>
<evidence type="ECO:0000256" key="4">
    <source>
        <dbReference type="ARBA" id="ARBA00022763"/>
    </source>
</evidence>
<organism evidence="13 14">
    <name type="scientific">Sphaerosporella brunnea</name>
    <dbReference type="NCBI Taxonomy" id="1250544"/>
    <lineage>
        <taxon>Eukaryota</taxon>
        <taxon>Fungi</taxon>
        <taxon>Dikarya</taxon>
        <taxon>Ascomycota</taxon>
        <taxon>Pezizomycotina</taxon>
        <taxon>Pezizomycetes</taxon>
        <taxon>Pezizales</taxon>
        <taxon>Pyronemataceae</taxon>
        <taxon>Sphaerosporella</taxon>
    </lineage>
</organism>
<protein>
    <submittedName>
        <fullName evidence="13">Tyrosyl-DNA phosphodiesterase-domain-containing protein</fullName>
    </submittedName>
</protein>
<evidence type="ECO:0000313" key="14">
    <source>
        <dbReference type="Proteomes" id="UP000326924"/>
    </source>
</evidence>
<dbReference type="FunCoup" id="A0A5J5EL14">
    <property type="interactions" value="484"/>
</dbReference>
<keyword evidence="6" id="KW-0269">Exonuclease</keyword>
<dbReference type="FunFam" id="3.30.870.10:FF:000038">
    <property type="entry name" value="Probable tyrosyl-DNA phosphodiesterase"/>
    <property type="match status" value="1"/>
</dbReference>
<dbReference type="GO" id="GO:0003697">
    <property type="term" value="F:single-stranded DNA binding"/>
    <property type="evidence" value="ECO:0007669"/>
    <property type="project" value="TreeGrafter"/>
</dbReference>
<keyword evidence="8" id="KW-0539">Nucleus</keyword>
<proteinExistence type="inferred from homology"/>
<dbReference type="AlphaFoldDB" id="A0A5J5EL14"/>
<feature type="region of interest" description="Disordered" evidence="12">
    <location>
        <begin position="1"/>
        <end position="109"/>
    </location>
</feature>
<feature type="binding site" evidence="10">
    <location>
        <position position="449"/>
    </location>
    <ligand>
        <name>substrate</name>
    </ligand>
</feature>
<dbReference type="SUPFAM" id="SSF56024">
    <property type="entry name" value="Phospholipase D/nuclease"/>
    <property type="match status" value="2"/>
</dbReference>
<dbReference type="Proteomes" id="UP000326924">
    <property type="component" value="Unassembled WGS sequence"/>
</dbReference>
<reference evidence="13 14" key="1">
    <citation type="submission" date="2019-09" db="EMBL/GenBank/DDBJ databases">
        <title>Draft genome of the ectomycorrhizal ascomycete Sphaerosporella brunnea.</title>
        <authorList>
            <consortium name="DOE Joint Genome Institute"/>
            <person name="Benucci G.M."/>
            <person name="Marozzi G."/>
            <person name="Antonielli L."/>
            <person name="Sanchez S."/>
            <person name="Marco P."/>
            <person name="Wang X."/>
            <person name="Falini L.B."/>
            <person name="Barry K."/>
            <person name="Haridas S."/>
            <person name="Lipzen A."/>
            <person name="Labutti K."/>
            <person name="Grigoriev I.V."/>
            <person name="Murat C."/>
            <person name="Martin F."/>
            <person name="Albertini E."/>
            <person name="Donnini D."/>
            <person name="Bonito G."/>
        </authorList>
    </citation>
    <scope>NUCLEOTIDE SEQUENCE [LARGE SCALE GENOMIC DNA]</scope>
    <source>
        <strain evidence="13 14">Sb_GMNB300</strain>
    </source>
</reference>
<evidence type="ECO:0000256" key="3">
    <source>
        <dbReference type="ARBA" id="ARBA00022722"/>
    </source>
</evidence>
<evidence type="ECO:0000256" key="10">
    <source>
        <dbReference type="PIRSR" id="PIRSR610347-2"/>
    </source>
</evidence>
<dbReference type="GO" id="GO:0005634">
    <property type="term" value="C:nucleus"/>
    <property type="evidence" value="ECO:0007669"/>
    <property type="project" value="UniProtKB-SubCell"/>
</dbReference>
<evidence type="ECO:0000313" key="13">
    <source>
        <dbReference type="EMBL" id="KAA8895797.1"/>
    </source>
</evidence>
<feature type="compositionally biased region" description="Low complexity" evidence="12">
    <location>
        <begin position="91"/>
        <end position="105"/>
    </location>
</feature>
<dbReference type="GO" id="GO:0004527">
    <property type="term" value="F:exonuclease activity"/>
    <property type="evidence" value="ECO:0007669"/>
    <property type="project" value="UniProtKB-KW"/>
</dbReference>
<evidence type="ECO:0000256" key="2">
    <source>
        <dbReference type="ARBA" id="ARBA00010205"/>
    </source>
</evidence>
<accession>A0A5J5EL14</accession>
<feature type="binding site" evidence="10">
    <location>
        <position position="219"/>
    </location>
    <ligand>
        <name>substrate</name>
    </ligand>
</feature>
<evidence type="ECO:0000256" key="8">
    <source>
        <dbReference type="ARBA" id="ARBA00023242"/>
    </source>
</evidence>
<keyword evidence="7" id="KW-0234">DNA repair</keyword>
<feature type="active site" description="Nucleophile" evidence="9">
    <location>
        <position position="217"/>
    </location>
</feature>
<dbReference type="PANTHER" id="PTHR12415:SF0">
    <property type="entry name" value="TYROSYL-DNA PHOSPHODIESTERASE 1"/>
    <property type="match status" value="1"/>
</dbReference>
<comment type="subcellular location">
    <subcellularLocation>
        <location evidence="1">Nucleus</location>
    </subcellularLocation>
</comment>
<dbReference type="Pfam" id="PF06087">
    <property type="entry name" value="Tyr-DNA_phospho"/>
    <property type="match status" value="1"/>
</dbReference>
<dbReference type="OrthoDB" id="47785at2759"/>
<evidence type="ECO:0000256" key="11">
    <source>
        <dbReference type="PIRSR" id="PIRSR610347-3"/>
    </source>
</evidence>
<evidence type="ECO:0000256" key="1">
    <source>
        <dbReference type="ARBA" id="ARBA00004123"/>
    </source>
</evidence>